<dbReference type="AlphaFoldDB" id="A0A1H8YP60"/>
<reference evidence="3 4" key="1">
    <citation type="submission" date="2016-10" db="EMBL/GenBank/DDBJ databases">
        <authorList>
            <person name="de Groot N.N."/>
        </authorList>
    </citation>
    <scope>NUCLEOTIDE SEQUENCE [LARGE SCALE GENOMIC DNA]</scope>
    <source>
        <strain evidence="3 4">DSM 44993</strain>
    </source>
</reference>
<sequence length="346" mass="36436">MHTCISHRAAAVVTYDYDDVVPAGQLDLRGDNSPPLATAVPMLAQPGLSADELSSYGGVAGDPELRAILGALIGVAGDQVLVTTGGSEALFLALTCVADPGDTVLLPRPAFPGFEQLARLVGLRVVHYDVPGVPPRRRAGEPVVVCTPHNPTGIITTPGISVRDDGWTVWDISHMSLAGRRIADLTAELAAHDILVFSLSKLLRLPGARVGCLVATDPAMLAAATRVKTHLSMSSSRPGQHLAKRILSNPATQDELDTRIARFDDLRGELLDAVAASRGLIAVAAADGTYVFVRTRDGSDAWQRLADAGVVGMPGVVFNSAPDTVRLCIAQSDQIVREAARRVKSL</sequence>
<dbReference type="STRING" id="394193.SAMN04489732_13422"/>
<evidence type="ECO:0000313" key="3">
    <source>
        <dbReference type="EMBL" id="SEP53967.1"/>
    </source>
</evidence>
<keyword evidence="1" id="KW-0663">Pyridoxal phosphate</keyword>
<keyword evidence="3" id="KW-0032">Aminotransferase</keyword>
<dbReference type="CDD" id="cd00609">
    <property type="entry name" value="AAT_like"/>
    <property type="match status" value="1"/>
</dbReference>
<keyword evidence="4" id="KW-1185">Reference proteome</keyword>
<dbReference type="SUPFAM" id="SSF53383">
    <property type="entry name" value="PLP-dependent transferases"/>
    <property type="match status" value="1"/>
</dbReference>
<dbReference type="OrthoDB" id="9763453at2"/>
<dbReference type="Proteomes" id="UP000198582">
    <property type="component" value="Unassembled WGS sequence"/>
</dbReference>
<dbReference type="GO" id="GO:0030170">
    <property type="term" value="F:pyridoxal phosphate binding"/>
    <property type="evidence" value="ECO:0007669"/>
    <property type="project" value="InterPro"/>
</dbReference>
<dbReference type="PANTHER" id="PTHR43795">
    <property type="entry name" value="BIFUNCTIONAL ASPARTATE AMINOTRANSFERASE AND GLUTAMATE/ASPARTATE-PREPHENATE AMINOTRANSFERASE-RELATED"/>
    <property type="match status" value="1"/>
</dbReference>
<dbReference type="InterPro" id="IPR015424">
    <property type="entry name" value="PyrdxlP-dep_Trfase"/>
</dbReference>
<dbReference type="Pfam" id="PF00155">
    <property type="entry name" value="Aminotran_1_2"/>
    <property type="match status" value="1"/>
</dbReference>
<dbReference type="EMBL" id="FOEF01000034">
    <property type="protein sequence ID" value="SEP53967.1"/>
    <property type="molecule type" value="Genomic_DNA"/>
</dbReference>
<protein>
    <submittedName>
        <fullName evidence="3">Aspartate/methionine/tyrosine aminotransferase</fullName>
    </submittedName>
</protein>
<dbReference type="RefSeq" id="WP_091628964.1">
    <property type="nucleotide sequence ID" value="NZ_FOEF01000034.1"/>
</dbReference>
<dbReference type="GO" id="GO:0006520">
    <property type="term" value="P:amino acid metabolic process"/>
    <property type="evidence" value="ECO:0007669"/>
    <property type="project" value="TreeGrafter"/>
</dbReference>
<name>A0A1H8YP60_9PSEU</name>
<evidence type="ECO:0000313" key="4">
    <source>
        <dbReference type="Proteomes" id="UP000198582"/>
    </source>
</evidence>
<dbReference type="Gene3D" id="3.40.640.10">
    <property type="entry name" value="Type I PLP-dependent aspartate aminotransferase-like (Major domain)"/>
    <property type="match status" value="1"/>
</dbReference>
<proteinExistence type="predicted"/>
<feature type="domain" description="Aminotransferase class I/classII large" evidence="2">
    <location>
        <begin position="43"/>
        <end position="342"/>
    </location>
</feature>
<evidence type="ECO:0000259" key="2">
    <source>
        <dbReference type="Pfam" id="PF00155"/>
    </source>
</evidence>
<accession>A0A1H8YP60</accession>
<dbReference type="InterPro" id="IPR050478">
    <property type="entry name" value="Ethylene_sulfur-biosynth"/>
</dbReference>
<evidence type="ECO:0000256" key="1">
    <source>
        <dbReference type="ARBA" id="ARBA00022898"/>
    </source>
</evidence>
<organism evidence="3 4">
    <name type="scientific">Amycolatopsis saalfeldensis</name>
    <dbReference type="NCBI Taxonomy" id="394193"/>
    <lineage>
        <taxon>Bacteria</taxon>
        <taxon>Bacillati</taxon>
        <taxon>Actinomycetota</taxon>
        <taxon>Actinomycetes</taxon>
        <taxon>Pseudonocardiales</taxon>
        <taxon>Pseudonocardiaceae</taxon>
        <taxon>Amycolatopsis</taxon>
    </lineage>
</organism>
<dbReference type="GO" id="GO:0008483">
    <property type="term" value="F:transaminase activity"/>
    <property type="evidence" value="ECO:0007669"/>
    <property type="project" value="UniProtKB-KW"/>
</dbReference>
<dbReference type="InterPro" id="IPR015421">
    <property type="entry name" value="PyrdxlP-dep_Trfase_major"/>
</dbReference>
<dbReference type="PANTHER" id="PTHR43795:SF2">
    <property type="entry name" value="BIFUNCTIONAL ASPARTATE AMINOTRANSFERASE AND GLUTAMATE_ASPARTATE-PREPHENATE AMINOTRANSFERASE"/>
    <property type="match status" value="1"/>
</dbReference>
<dbReference type="InterPro" id="IPR004839">
    <property type="entry name" value="Aminotransferase_I/II_large"/>
</dbReference>
<gene>
    <name evidence="3" type="ORF">SAMN04489732_13422</name>
</gene>
<keyword evidence="3" id="KW-0808">Transferase</keyword>